<dbReference type="EnsemblMetazoa" id="GPAI044583-RA">
    <property type="protein sequence ID" value="GPAI044583-PA"/>
    <property type="gene ID" value="GPAI044583"/>
</dbReference>
<keyword evidence="2" id="KW-1185">Reference proteome</keyword>
<evidence type="ECO:0000313" key="2">
    <source>
        <dbReference type="Proteomes" id="UP000092445"/>
    </source>
</evidence>
<dbReference type="VEuPathDB" id="VectorBase:GPAI044583"/>
<dbReference type="Proteomes" id="UP000092445">
    <property type="component" value="Unassembled WGS sequence"/>
</dbReference>
<proteinExistence type="predicted"/>
<accession>A0A1B0AG27</accession>
<organism evidence="1 2">
    <name type="scientific">Glossina pallidipes</name>
    <name type="common">Tsetse fly</name>
    <dbReference type="NCBI Taxonomy" id="7398"/>
    <lineage>
        <taxon>Eukaryota</taxon>
        <taxon>Metazoa</taxon>
        <taxon>Ecdysozoa</taxon>
        <taxon>Arthropoda</taxon>
        <taxon>Hexapoda</taxon>
        <taxon>Insecta</taxon>
        <taxon>Pterygota</taxon>
        <taxon>Neoptera</taxon>
        <taxon>Endopterygota</taxon>
        <taxon>Diptera</taxon>
        <taxon>Brachycera</taxon>
        <taxon>Muscomorpha</taxon>
        <taxon>Hippoboscoidea</taxon>
        <taxon>Glossinidae</taxon>
        <taxon>Glossina</taxon>
    </lineage>
</organism>
<reference evidence="2" key="1">
    <citation type="submission" date="2014-03" db="EMBL/GenBank/DDBJ databases">
        <authorList>
            <person name="Aksoy S."/>
            <person name="Warren W."/>
            <person name="Wilson R.K."/>
        </authorList>
    </citation>
    <scope>NUCLEOTIDE SEQUENCE [LARGE SCALE GENOMIC DNA]</scope>
    <source>
        <strain evidence="2">IAEA</strain>
    </source>
</reference>
<dbReference type="AlphaFoldDB" id="A0A1B0AG27"/>
<reference evidence="1" key="2">
    <citation type="submission" date="2020-05" db="UniProtKB">
        <authorList>
            <consortium name="EnsemblMetazoa"/>
        </authorList>
    </citation>
    <scope>IDENTIFICATION</scope>
    <source>
        <strain evidence="1">IAEA</strain>
    </source>
</reference>
<evidence type="ECO:0000313" key="1">
    <source>
        <dbReference type="EnsemblMetazoa" id="GPAI044583-PA"/>
    </source>
</evidence>
<sequence>MPPKGNTTNFSYLFYVKTEVKILLEYIGNETVKTLEVYRVTNFKHTNNIYNWLDTVTTPFRKQVWGINYKEKRPYFYFFCIIPELENSGVMMPNLEPNLSGLSGLCGVYLHFV</sequence>
<protein>
    <submittedName>
        <fullName evidence="1">Uncharacterized protein</fullName>
    </submittedName>
</protein>
<name>A0A1B0AG27_GLOPL</name>